<feature type="region of interest" description="Disordered" evidence="1">
    <location>
        <begin position="261"/>
        <end position="282"/>
    </location>
</feature>
<feature type="chain" id="PRO_5041963436" description="Peptidase M11 gametolysin domain-containing protein" evidence="2">
    <location>
        <begin position="17"/>
        <end position="1450"/>
    </location>
</feature>
<reference evidence="3" key="1">
    <citation type="submission" date="2023-01" db="EMBL/GenBank/DDBJ databases">
        <title>Metagenome sequencing of chrysophaentin producing Chrysophaeum taylorii.</title>
        <authorList>
            <person name="Davison J."/>
            <person name="Bewley C."/>
        </authorList>
    </citation>
    <scope>NUCLEOTIDE SEQUENCE</scope>
    <source>
        <strain evidence="3">NIES-1699</strain>
    </source>
</reference>
<dbReference type="InterPro" id="IPR024079">
    <property type="entry name" value="MetalloPept_cat_dom_sf"/>
</dbReference>
<gene>
    <name evidence="3" type="ORF">CTAYLR_000112</name>
</gene>
<accession>A0AAD7UGP7</accession>
<keyword evidence="2" id="KW-0732">Signal</keyword>
<protein>
    <recommendedName>
        <fullName evidence="5">Peptidase M11 gametolysin domain-containing protein</fullName>
    </recommendedName>
</protein>
<dbReference type="Gene3D" id="3.40.390.10">
    <property type="entry name" value="Collagenase (Catalytic Domain)"/>
    <property type="match status" value="1"/>
</dbReference>
<dbReference type="Proteomes" id="UP001230188">
    <property type="component" value="Unassembled WGS sequence"/>
</dbReference>
<sequence length="1450" mass="155411">MVDAVFLLFLIPGVAARRIRNHHVRDSEIPHGLVARTLVGRSLEVHERVAAAHTPDKAAEACRERLEELRRLVAENDLKAMLDLSAALSSSKKKSLPEDCGVDRHHSGFAEVATKISTPHDREGAASERATMIRLHGAMDAFVPLVETGRRKLKGSARFVAVAGVELDGFFFLADSPLRCETHNNTVSSSLVCKGADLDANGGVFESMANVLAYVDAVLRSNHRIIPNNNNNNNENKNKNGRRRLEEEDALQLFEEKMTPIWVGTPDDDPTQSTTQSGDKDTDYVKGTKKILVIPVCASDHSTGCAGRFNYNKIQSDHGGNVKGYLAQMISVANAFFDENSFGDFQLQATITDPYSLGYTQSGCGSIEALDYWTGSSTSALDAMAFAAAENDNYKLSDFDFTAVVMDYCSGIGWSGIGWVGYPGCALNLRAFNYDASFAHELGHNFGANHASYMTGGRRGAYVYADASNTWSEYGSPHSTMGQGDIEDGPGHAHFMVANKVVFDWIPDNVIKTLTPYDFNGLSFCHPCGPFELLLVDSKELPTAATGVYSTIEIEAQAHNTFVYLEYRGVTTDGPAVIASWTEVSTSYGGTGSNENTVLVDATPQTASFVDAGIVPGTDFTVYLGSAGADAYPVIIKVETTTKTKKVKVTVTSTNTQAPTITPGPSTRRPTPAPTTDADVCGTACCDYVKGLPGWSSYTFERIYGPGSGCCNDHCSYRSGDWYLHYQWGSYFITASSPCHETGTLWFYRKYAVADVQAVCMSDSAAPTTKPTSSPVASYSCASIVDGSVSDEKDQCSNAFYKDASDPNVIVVDKTQQVAGIRCCDDSGFVDSYCEEEGGCQLATFDFAQAKCAAKGKRLCTEEEILSDAGAGTGCNNNFIHTWSSNEQFCAPASPYSCASIVDGSVSDERDQCSNALYKDASDPNVIVVDKNYEVAGIRCCDDSGFVDSYCEEEGGCQLATFDFAQAKCEAKGKRLCTEEEILSDAGAGTGCNNNFIHTWSSNEQFCAPANPYSCASIVDGSVSDERDQCSDAFYKDASDPNVIVVDKTQQVAGIRCCDDSGFVDSYCEEEGGCQLATFDFAQAKCEAKGKRLCTEEEILSDAGTGTGCYNNYIHTWSSNEQFCQPGGCVAVVDGSVSSERSDKCPNAVFDDAYDADVLYVDPTLELAGIRCCDDSGYVDSFCEEEGACQLSTFEFARAKCEAKGKRLCAYNNLHVWSSTPGACPTCGVLVDGAVTSGGPGVCPNAPFDDDADPDVLYADTNLEIAGVRCCDDNGFFFSYCDGDCDLETFASAKAKCEANGKRLCAESELLTDGARGTGCQFDSVHVWASGSCPYNATCRAVVDGDKSKNDATCSSSVFSDVSDPDVLYAAEGDHVAGIRCCDNAGGANSFCPGGPCGLFDFQTAKGECESNGMRLCTKVELEKGVASGTGCNYDKMHVWSLDLGACSNV</sequence>
<dbReference type="Pfam" id="PF13688">
    <property type="entry name" value="Reprolysin_5"/>
    <property type="match status" value="1"/>
</dbReference>
<evidence type="ECO:0008006" key="5">
    <source>
        <dbReference type="Google" id="ProtNLM"/>
    </source>
</evidence>
<evidence type="ECO:0000256" key="2">
    <source>
        <dbReference type="SAM" id="SignalP"/>
    </source>
</evidence>
<feature type="signal peptide" evidence="2">
    <location>
        <begin position="1"/>
        <end position="16"/>
    </location>
</feature>
<comment type="caution">
    <text evidence="3">The sequence shown here is derived from an EMBL/GenBank/DDBJ whole genome shotgun (WGS) entry which is preliminary data.</text>
</comment>
<evidence type="ECO:0000256" key="1">
    <source>
        <dbReference type="SAM" id="MobiDB-lite"/>
    </source>
</evidence>
<name>A0AAD7UGP7_9STRA</name>
<dbReference type="EMBL" id="JAQMWT010000314">
    <property type="protein sequence ID" value="KAJ8605632.1"/>
    <property type="molecule type" value="Genomic_DNA"/>
</dbReference>
<evidence type="ECO:0000313" key="4">
    <source>
        <dbReference type="Proteomes" id="UP001230188"/>
    </source>
</evidence>
<dbReference type="GO" id="GO:0008237">
    <property type="term" value="F:metallopeptidase activity"/>
    <property type="evidence" value="ECO:0007669"/>
    <property type="project" value="InterPro"/>
</dbReference>
<keyword evidence="4" id="KW-1185">Reference proteome</keyword>
<proteinExistence type="predicted"/>
<dbReference type="SUPFAM" id="SSF55486">
    <property type="entry name" value="Metalloproteases ('zincins'), catalytic domain"/>
    <property type="match status" value="1"/>
</dbReference>
<evidence type="ECO:0000313" key="3">
    <source>
        <dbReference type="EMBL" id="KAJ8605632.1"/>
    </source>
</evidence>
<organism evidence="3 4">
    <name type="scientific">Chrysophaeum taylorii</name>
    <dbReference type="NCBI Taxonomy" id="2483200"/>
    <lineage>
        <taxon>Eukaryota</taxon>
        <taxon>Sar</taxon>
        <taxon>Stramenopiles</taxon>
        <taxon>Ochrophyta</taxon>
        <taxon>Pelagophyceae</taxon>
        <taxon>Pelagomonadales</taxon>
        <taxon>Pelagomonadaceae</taxon>
        <taxon>Chrysophaeum</taxon>
    </lineage>
</organism>